<dbReference type="GO" id="GO:0005524">
    <property type="term" value="F:ATP binding"/>
    <property type="evidence" value="ECO:0007669"/>
    <property type="project" value="UniProtKB-KW"/>
</dbReference>
<dbReference type="EMBL" id="UHBY01000003">
    <property type="protein sequence ID" value="SUL33976.1"/>
    <property type="molecule type" value="Genomic_DNA"/>
</dbReference>
<dbReference type="GO" id="GO:0034028">
    <property type="term" value="F:5-(carboxyamino)imidazole ribonucleotide synthase activity"/>
    <property type="evidence" value="ECO:0007669"/>
    <property type="project" value="UniProtKB-EC"/>
</dbReference>
<keyword evidence="4" id="KW-0456">Lyase</keyword>
<keyword evidence="4" id="KW-0436">Ligase</keyword>
<dbReference type="Pfam" id="PF02222">
    <property type="entry name" value="ATP-grasp"/>
    <property type="match status" value="1"/>
</dbReference>
<gene>
    <name evidence="4" type="primary">purK_1</name>
    <name evidence="4" type="ORF">NCTC10702_01614</name>
</gene>
<proteinExistence type="predicted"/>
<evidence type="ECO:0000256" key="2">
    <source>
        <dbReference type="ARBA" id="ARBA00022840"/>
    </source>
</evidence>
<name>A0A380EID6_STAAU</name>
<organism evidence="4 5">
    <name type="scientific">Staphylococcus aureus</name>
    <dbReference type="NCBI Taxonomy" id="1280"/>
    <lineage>
        <taxon>Bacteria</taxon>
        <taxon>Bacillati</taxon>
        <taxon>Bacillota</taxon>
        <taxon>Bacilli</taxon>
        <taxon>Bacillales</taxon>
        <taxon>Staphylococcaceae</taxon>
        <taxon>Staphylococcus</taxon>
    </lineage>
</organism>
<keyword evidence="2" id="KW-0067">ATP-binding</keyword>
<sequence length="68" mass="7802">MLVQSCPVHFSKRIYRYDKAIETLGYPFIVKTRFGGYDGKGQVLINNEKDLQEGFKLIETSECVAENI</sequence>
<dbReference type="InterPro" id="IPR003135">
    <property type="entry name" value="ATP-grasp_carboxylate-amine"/>
</dbReference>
<dbReference type="Gene3D" id="3.30.1490.20">
    <property type="entry name" value="ATP-grasp fold, A domain"/>
    <property type="match status" value="1"/>
</dbReference>
<dbReference type="GO" id="GO:0004638">
    <property type="term" value="F:phosphoribosylaminoimidazole carboxylase activity"/>
    <property type="evidence" value="ECO:0007669"/>
    <property type="project" value="UniProtKB-EC"/>
</dbReference>
<dbReference type="Proteomes" id="UP000254116">
    <property type="component" value="Unassembled WGS sequence"/>
</dbReference>
<dbReference type="EC" id="4.1.1.21" evidence="4"/>
<evidence type="ECO:0000313" key="5">
    <source>
        <dbReference type="Proteomes" id="UP000254116"/>
    </source>
</evidence>
<dbReference type="InterPro" id="IPR013815">
    <property type="entry name" value="ATP_grasp_subdomain_1"/>
</dbReference>
<dbReference type="SUPFAM" id="SSF56059">
    <property type="entry name" value="Glutathione synthetase ATP-binding domain-like"/>
    <property type="match status" value="1"/>
</dbReference>
<keyword evidence="1" id="KW-0547">Nucleotide-binding</keyword>
<evidence type="ECO:0000256" key="1">
    <source>
        <dbReference type="ARBA" id="ARBA00022741"/>
    </source>
</evidence>
<evidence type="ECO:0000259" key="3">
    <source>
        <dbReference type="Pfam" id="PF02222"/>
    </source>
</evidence>
<feature type="domain" description="ATP-grasp fold ATP-dependent carboxylate-amine ligase-type" evidence="3">
    <location>
        <begin position="16"/>
        <end position="67"/>
    </location>
</feature>
<accession>A0A380EID6</accession>
<protein>
    <submittedName>
        <fullName evidence="4">Phosphoribosylaminoimidazole carboxylase ATPase subunit</fullName>
        <ecNumber evidence="4">4.1.1.21</ecNumber>
        <ecNumber evidence="4">6.3.4.18</ecNumber>
    </submittedName>
</protein>
<dbReference type="EC" id="6.3.4.18" evidence="4"/>
<evidence type="ECO:0000313" key="4">
    <source>
        <dbReference type="EMBL" id="SUL33976.1"/>
    </source>
</evidence>
<dbReference type="AlphaFoldDB" id="A0A380EID6"/>
<reference evidence="4 5" key="1">
    <citation type="submission" date="2018-06" db="EMBL/GenBank/DDBJ databases">
        <authorList>
            <consortium name="Pathogen Informatics"/>
            <person name="Doyle S."/>
        </authorList>
    </citation>
    <scope>NUCLEOTIDE SEQUENCE [LARGE SCALE GENOMIC DNA]</scope>
    <source>
        <strain evidence="4 5">NCTC10702</strain>
    </source>
</reference>